<dbReference type="SUPFAM" id="SSF53300">
    <property type="entry name" value="vWA-like"/>
    <property type="match status" value="1"/>
</dbReference>
<evidence type="ECO:0000313" key="2">
    <source>
        <dbReference type="EMBL" id="CDO59040.1"/>
    </source>
</evidence>
<dbReference type="PANTHER" id="PTHR39338:SF5">
    <property type="entry name" value="BLR6139 PROTEIN"/>
    <property type="match status" value="1"/>
</dbReference>
<dbReference type="HOGENOM" id="CLU_042261_2_0_5"/>
<dbReference type="EMBL" id="HG966617">
    <property type="protein sequence ID" value="CDO59040.1"/>
    <property type="molecule type" value="Genomic_DNA"/>
</dbReference>
<dbReference type="InterPro" id="IPR011195">
    <property type="entry name" value="UCP010256"/>
</dbReference>
<dbReference type="Proteomes" id="UP000032160">
    <property type="component" value="Chromosome I"/>
</dbReference>
<keyword evidence="3" id="KW-1185">Reference proteome</keyword>
<dbReference type="AlphaFoldDB" id="X5ML02"/>
<evidence type="ECO:0000256" key="1">
    <source>
        <dbReference type="SAM" id="MobiDB-lite"/>
    </source>
</evidence>
<dbReference type="Pfam" id="PF05762">
    <property type="entry name" value="VWA_CoxE"/>
    <property type="match status" value="1"/>
</dbReference>
<dbReference type="PIRSF" id="PIRSF010256">
    <property type="entry name" value="CoxE_vWa"/>
    <property type="match status" value="1"/>
</dbReference>
<dbReference type="PANTHER" id="PTHR39338">
    <property type="entry name" value="BLL5662 PROTEIN-RELATED"/>
    <property type="match status" value="1"/>
</dbReference>
<feature type="region of interest" description="Disordered" evidence="1">
    <location>
        <begin position="73"/>
        <end position="148"/>
    </location>
</feature>
<dbReference type="InterPro" id="IPR036465">
    <property type="entry name" value="vWFA_dom_sf"/>
</dbReference>
<feature type="compositionally biased region" description="Acidic residues" evidence="1">
    <location>
        <begin position="79"/>
        <end position="117"/>
    </location>
</feature>
<organism evidence="2 3">
    <name type="scientific">Candidatus Phaeomarinibacter ectocarpi</name>
    <dbReference type="NCBI Taxonomy" id="1458461"/>
    <lineage>
        <taxon>Bacteria</taxon>
        <taxon>Pseudomonadati</taxon>
        <taxon>Pseudomonadota</taxon>
        <taxon>Alphaproteobacteria</taxon>
        <taxon>Hyphomicrobiales</taxon>
        <taxon>Parvibaculaceae</taxon>
        <taxon>Candidatus Phaeomarinibacter</taxon>
    </lineage>
</organism>
<dbReference type="InterPro" id="IPR008912">
    <property type="entry name" value="Uncharacterised_CoxE"/>
</dbReference>
<reference evidence="2 3" key="1">
    <citation type="journal article" date="2014" name="Front. Genet.">
        <title>Genome and metabolic network of "Candidatus Phaeomarinobacter ectocarpi" Ec32, a new candidate genus of Alphaproteobacteria frequently associated with brown algae.</title>
        <authorList>
            <person name="Dittami S.M."/>
            <person name="Barbeyron T."/>
            <person name="Boyen C."/>
            <person name="Cambefort J."/>
            <person name="Collet G."/>
            <person name="Delage L."/>
            <person name="Gobet A."/>
            <person name="Groisillier A."/>
            <person name="Leblanc C."/>
            <person name="Michel G."/>
            <person name="Scornet D."/>
            <person name="Siegel A."/>
            <person name="Tapia J.E."/>
            <person name="Tonon T."/>
        </authorList>
    </citation>
    <scope>NUCLEOTIDE SEQUENCE [LARGE SCALE GENOMIC DNA]</scope>
    <source>
        <strain evidence="2 3">Ec32</strain>
    </source>
</reference>
<evidence type="ECO:0000313" key="3">
    <source>
        <dbReference type="Proteomes" id="UP000032160"/>
    </source>
</evidence>
<name>X5ML02_9HYPH</name>
<gene>
    <name evidence="2" type="ORF">BN1012_Phect826</name>
</gene>
<dbReference type="STRING" id="1458461.BN1012_Phect826"/>
<proteinExistence type="predicted"/>
<dbReference type="RefSeq" id="WP_052535216.1">
    <property type="nucleotide sequence ID" value="NZ_HG966617.1"/>
</dbReference>
<sequence length="507" mass="56155">MMTNFVDALRAADLQVSPAETLDAMEAADLVGFGDRALLKDTLALSLAKTPDEKQSFDEAFDRFFSFETMENATGQSAEDGEDQEQQEAGDGSQDADGEDSGEGDGDEADAEGESDASESASASGGQPSGSGEGGATDKPQSGDVNDTEYEDANLNQTLMEMLEAGDRTSLSMAIARAGEQVGIRNIRFFTQRGLYGRRIMERIGLQEITDQIIEAERAEGVGGPQVKALKGMREMLRQDVDDYVERNLQLHAQNEGKRLREEVLESVRLTNVDIRDFKMMQQLVRKMSKKLVSVHSRRKKKARRGHLDVRRTIRHNIAFDGLMFDTHWKRRKVDKPDVMAICDVSGSVATVSRFLLMFLYSLGEVLPNVRSFAFSGHLGEVTNLFETLDLEQAIPLIQRDYGGGSTDYGASLQDFSNLALNDIDNKTTVILMGDARSNFSNPRADIMKLIYQRARRVIILNPEPEGIWGTGDSEMLKLKPFCHKAQTCGSLKDLERVVDDILRTAV</sequence>
<dbReference type="KEGG" id="pect:BN1012_Phect826"/>
<accession>X5ML02</accession>
<protein>
    <submittedName>
        <fullName evidence="2">VWA containing CoxE family protein</fullName>
    </submittedName>
</protein>